<gene>
    <name evidence="1" type="ORF">GCM10009788_08620</name>
</gene>
<evidence type="ECO:0000313" key="1">
    <source>
        <dbReference type="EMBL" id="GAA1506981.1"/>
    </source>
</evidence>
<sequence>MAATPEARIEAFLADYFAQWEVVAPLFEQQAVDGFDRWLPALAEVEQRHLAPGTDFRIENSFARPATFRPGGEEVARVETDGDAGRVRTVVDDVLESVREYELVRVGGDWLIGWTRLRRSGPARWSSTAGRARSRCAAPARWSRTAAC</sequence>
<proteinExistence type="predicted"/>
<evidence type="ECO:0000313" key="2">
    <source>
        <dbReference type="Proteomes" id="UP001500842"/>
    </source>
</evidence>
<dbReference type="EMBL" id="BAAAOR010000007">
    <property type="protein sequence ID" value="GAA1506981.1"/>
    <property type="molecule type" value="Genomic_DNA"/>
</dbReference>
<name>A0ABN1ZXR1_9ACTN</name>
<dbReference type="RefSeq" id="WP_181411184.1">
    <property type="nucleotide sequence ID" value="NZ_BAAAOR010000007.1"/>
</dbReference>
<dbReference type="Proteomes" id="UP001500842">
    <property type="component" value="Unassembled WGS sequence"/>
</dbReference>
<protein>
    <recommendedName>
        <fullName evidence="3">SnoaL-like domain-containing protein</fullName>
    </recommendedName>
</protein>
<accession>A0ABN1ZXR1</accession>
<reference evidence="1 2" key="1">
    <citation type="journal article" date="2019" name="Int. J. Syst. Evol. Microbiol.">
        <title>The Global Catalogue of Microorganisms (GCM) 10K type strain sequencing project: providing services to taxonomists for standard genome sequencing and annotation.</title>
        <authorList>
            <consortium name="The Broad Institute Genomics Platform"/>
            <consortium name="The Broad Institute Genome Sequencing Center for Infectious Disease"/>
            <person name="Wu L."/>
            <person name="Ma J."/>
        </authorList>
    </citation>
    <scope>NUCLEOTIDE SEQUENCE [LARGE SCALE GENOMIC DNA]</scope>
    <source>
        <strain evidence="1 2">JCM 14942</strain>
    </source>
</reference>
<keyword evidence="2" id="KW-1185">Reference proteome</keyword>
<organism evidence="1 2">
    <name type="scientific">Nocardioides humi</name>
    <dbReference type="NCBI Taxonomy" id="449461"/>
    <lineage>
        <taxon>Bacteria</taxon>
        <taxon>Bacillati</taxon>
        <taxon>Actinomycetota</taxon>
        <taxon>Actinomycetes</taxon>
        <taxon>Propionibacteriales</taxon>
        <taxon>Nocardioidaceae</taxon>
        <taxon>Nocardioides</taxon>
    </lineage>
</organism>
<comment type="caution">
    <text evidence="1">The sequence shown here is derived from an EMBL/GenBank/DDBJ whole genome shotgun (WGS) entry which is preliminary data.</text>
</comment>
<evidence type="ECO:0008006" key="3">
    <source>
        <dbReference type="Google" id="ProtNLM"/>
    </source>
</evidence>